<dbReference type="EMBL" id="HACM01011874">
    <property type="protein sequence ID" value="CRZ12316.1"/>
    <property type="molecule type" value="Transcribed_RNA"/>
</dbReference>
<organism evidence="2">
    <name type="scientific">Spongospora subterranea</name>
    <dbReference type="NCBI Taxonomy" id="70186"/>
    <lineage>
        <taxon>Eukaryota</taxon>
        <taxon>Sar</taxon>
        <taxon>Rhizaria</taxon>
        <taxon>Endomyxa</taxon>
        <taxon>Phytomyxea</taxon>
        <taxon>Plasmodiophorida</taxon>
        <taxon>Plasmodiophoridae</taxon>
        <taxon>Spongospora</taxon>
    </lineage>
</organism>
<dbReference type="AlphaFoldDB" id="A0A0H5RF30"/>
<feature type="non-terminal residue" evidence="2">
    <location>
        <position position="1"/>
    </location>
</feature>
<evidence type="ECO:0000313" key="2">
    <source>
        <dbReference type="EMBL" id="CRZ12316.1"/>
    </source>
</evidence>
<evidence type="ECO:0000256" key="1">
    <source>
        <dbReference type="SAM" id="MobiDB-lite"/>
    </source>
</evidence>
<accession>A0A0H5RF30</accession>
<feature type="region of interest" description="Disordered" evidence="1">
    <location>
        <begin position="484"/>
        <end position="505"/>
    </location>
</feature>
<reference evidence="2" key="1">
    <citation type="submission" date="2015-04" db="EMBL/GenBank/DDBJ databases">
        <title>The genome sequence of the plant pathogenic Rhizarian Plasmodiophora brassicae reveals insights in its biotrophic life cycle and the origin of chitin synthesis.</title>
        <authorList>
            <person name="Schwelm A."/>
            <person name="Fogelqvist J."/>
            <person name="Knaust A."/>
            <person name="Julke S."/>
            <person name="Lilja T."/>
            <person name="Dhandapani V."/>
            <person name="Bonilla-Rosso G."/>
            <person name="Karlsson M."/>
            <person name="Shevchenko A."/>
            <person name="Choi S.R."/>
            <person name="Kim H.G."/>
            <person name="Park J.Y."/>
            <person name="Lim Y.P."/>
            <person name="Ludwig-Muller J."/>
            <person name="Dixelius C."/>
        </authorList>
    </citation>
    <scope>NUCLEOTIDE SEQUENCE</scope>
    <source>
        <tissue evidence="2">Potato root galls</tissue>
    </source>
</reference>
<sequence length="505" mass="56721">IQFLKQSVLALRPVSSLFLKLSASHSEEALRILLSLTDSDPDMIGYMLGDRSVHRLIASLPSCSLETAVSTFKLVCQSSDWGYVAYNTLIRMAINSGDTQSIFDMYRFMLESNLDQLDKLSLQMMYDHLYNEKDEVLNKVMSVTAKSSDDYYDEEGASFILELLSPGSAAACHLASTILRKCSDNGRYKLGWQIASSTEAMSKQVFSETVHLCSFGYFQETVPRGRTLWFERVRWCIDRHLQFLNRYPCGLALHLASHARRFDICWRWFTDMNEQLAFRLTGYHTSAVLKSASYASDFGKHMPKICQAYSMTPTAEKSTFTFIPLTRIWNLSSGPSRLANLEFWDDVARDIKLLIQTMTDGSRDATSAKMIQKLRQWVVVQGRWKASVSETTPATSSAVVPATQDLTTLNDNMILRTSLFPVRQSAASPASIAPRPWATRSKLPPVASSEFVMEQNMSSIISSTNKLLMAPSILDSTDEIVTAPNSDWKRTPISFKGRPQAPSVS</sequence>
<feature type="non-terminal residue" evidence="2">
    <location>
        <position position="505"/>
    </location>
</feature>
<proteinExistence type="predicted"/>
<protein>
    <submittedName>
        <fullName evidence="2">Uncharacterized protein</fullName>
    </submittedName>
</protein>
<name>A0A0H5RF30_9EUKA</name>